<gene>
    <name evidence="2" type="ORF">DIATSA_LOCUS13352</name>
</gene>
<dbReference type="OrthoDB" id="440424at2759"/>
<proteinExistence type="predicted"/>
<accession>A0A9N9WLA4</accession>
<feature type="transmembrane region" description="Helical" evidence="1">
    <location>
        <begin position="50"/>
        <end position="68"/>
    </location>
</feature>
<dbReference type="AlphaFoldDB" id="A0A9N9WLA4"/>
<dbReference type="EMBL" id="OU893339">
    <property type="protein sequence ID" value="CAG9796144.1"/>
    <property type="molecule type" value="Genomic_DNA"/>
</dbReference>
<dbReference type="Proteomes" id="UP001153714">
    <property type="component" value="Chromosome 8"/>
</dbReference>
<keyword evidence="1" id="KW-0472">Membrane</keyword>
<evidence type="ECO:0000313" key="2">
    <source>
        <dbReference type="EMBL" id="CAG9796144.1"/>
    </source>
</evidence>
<keyword evidence="1" id="KW-0812">Transmembrane</keyword>
<reference evidence="2" key="1">
    <citation type="submission" date="2021-12" db="EMBL/GenBank/DDBJ databases">
        <authorList>
            <person name="King R."/>
        </authorList>
    </citation>
    <scope>NUCLEOTIDE SEQUENCE</scope>
</reference>
<keyword evidence="1" id="KW-1133">Transmembrane helix</keyword>
<protein>
    <submittedName>
        <fullName evidence="2">Uncharacterized protein</fullName>
    </submittedName>
</protein>
<feature type="transmembrane region" description="Helical" evidence="1">
    <location>
        <begin position="74"/>
        <end position="99"/>
    </location>
</feature>
<name>A0A9N9WLA4_9NEOP</name>
<evidence type="ECO:0000313" key="3">
    <source>
        <dbReference type="Proteomes" id="UP001153714"/>
    </source>
</evidence>
<reference evidence="2" key="2">
    <citation type="submission" date="2022-10" db="EMBL/GenBank/DDBJ databases">
        <authorList>
            <consortium name="ENA_rothamsted_submissions"/>
            <consortium name="culmorum"/>
            <person name="King R."/>
        </authorList>
    </citation>
    <scope>NUCLEOTIDE SEQUENCE</scope>
</reference>
<evidence type="ECO:0000256" key="1">
    <source>
        <dbReference type="SAM" id="Phobius"/>
    </source>
</evidence>
<dbReference type="InterPro" id="IPR038213">
    <property type="entry name" value="IFI6/IFI27-like_sf"/>
</dbReference>
<sequence>MLHLYHSLARSIIVLCSRATQVSSLIASVEQTIIFSGCVFICRIFVQETMGAILTVIFVNTVSGIVVYTGKGLWLLPMLGFSATGIVGGSLAATAMSFYGNVQAGSIIAQALSMAM</sequence>
<organism evidence="2 3">
    <name type="scientific">Diatraea saccharalis</name>
    <name type="common">sugarcane borer</name>
    <dbReference type="NCBI Taxonomy" id="40085"/>
    <lineage>
        <taxon>Eukaryota</taxon>
        <taxon>Metazoa</taxon>
        <taxon>Ecdysozoa</taxon>
        <taxon>Arthropoda</taxon>
        <taxon>Hexapoda</taxon>
        <taxon>Insecta</taxon>
        <taxon>Pterygota</taxon>
        <taxon>Neoptera</taxon>
        <taxon>Endopterygota</taxon>
        <taxon>Lepidoptera</taxon>
        <taxon>Glossata</taxon>
        <taxon>Ditrysia</taxon>
        <taxon>Pyraloidea</taxon>
        <taxon>Crambidae</taxon>
        <taxon>Crambinae</taxon>
        <taxon>Diatraea</taxon>
    </lineage>
</organism>
<dbReference type="Gene3D" id="6.10.110.10">
    <property type="match status" value="1"/>
</dbReference>
<keyword evidence="3" id="KW-1185">Reference proteome</keyword>